<dbReference type="Proteomes" id="UP000290582">
    <property type="component" value="Chromosome PVVCY_09"/>
</dbReference>
<dbReference type="NCBIfam" id="TIGR01590">
    <property type="entry name" value="yir-bir-cir_Pla"/>
    <property type="match status" value="1"/>
</dbReference>
<dbReference type="InterPro" id="IPR006477">
    <property type="entry name" value="Yir_bir_cir"/>
</dbReference>
<dbReference type="RefSeq" id="XP_037490414.1">
    <property type="nucleotide sequence ID" value="XM_037634302.1"/>
</dbReference>
<dbReference type="GeneID" id="59893033"/>
<dbReference type="Pfam" id="PF06022">
    <property type="entry name" value="Cir_Bir_Yir"/>
    <property type="match status" value="1"/>
</dbReference>
<evidence type="ECO:0000313" key="1">
    <source>
        <dbReference type="EMBL" id="VEV56211.1"/>
    </source>
</evidence>
<dbReference type="KEGG" id="pvv:PVVCY_0900190"/>
<proteinExistence type="predicted"/>
<protein>
    <submittedName>
        <fullName evidence="1">PIR protein CIR protein</fullName>
    </submittedName>
</protein>
<dbReference type="EMBL" id="LR215065">
    <property type="protein sequence ID" value="VEV56211.1"/>
    <property type="molecule type" value="Genomic_DNA"/>
</dbReference>
<name>A0A449BRY7_PLAVN</name>
<gene>
    <name evidence="1" type="ORF">PVVCY_0900190</name>
</gene>
<reference evidence="1 2" key="1">
    <citation type="submission" date="2019-01" db="EMBL/GenBank/DDBJ databases">
        <authorList>
            <person name="Ramaprasad A."/>
        </authorList>
    </citation>
    <scope>NUCLEOTIDE SEQUENCE [LARGE SCALE GENOMIC DNA]</scope>
</reference>
<organism evidence="1 2">
    <name type="scientific">Plasmodium vinckei vinckei</name>
    <dbReference type="NCBI Taxonomy" id="54757"/>
    <lineage>
        <taxon>Eukaryota</taxon>
        <taxon>Sar</taxon>
        <taxon>Alveolata</taxon>
        <taxon>Apicomplexa</taxon>
        <taxon>Aconoidasida</taxon>
        <taxon>Haemosporida</taxon>
        <taxon>Plasmodiidae</taxon>
        <taxon>Plasmodium</taxon>
        <taxon>Plasmodium (Vinckeia)</taxon>
    </lineage>
</organism>
<evidence type="ECO:0000313" key="2">
    <source>
        <dbReference type="Proteomes" id="UP000290582"/>
    </source>
</evidence>
<accession>A0A449BRY7</accession>
<dbReference type="OrthoDB" id="373297at2759"/>
<dbReference type="VEuPathDB" id="PlasmoDB:PVVCY_0900190"/>
<sequence>MNCFSGVEDVLEDDKLAAYDILWSSYKLNKNKQNQISSIKDFYDKHIKGNDKEYINDIIGVESYKSYEDVINKKQNLINMDIKIVSKLYDALILLCVMYTEIDTDKSNCTKCSLKANEFVKKIYRT</sequence>
<dbReference type="AlphaFoldDB" id="A0A449BRY7"/>